<organism evidence="1 2">
    <name type="scientific">Symbiodinium necroappetens</name>
    <dbReference type="NCBI Taxonomy" id="1628268"/>
    <lineage>
        <taxon>Eukaryota</taxon>
        <taxon>Sar</taxon>
        <taxon>Alveolata</taxon>
        <taxon>Dinophyceae</taxon>
        <taxon>Suessiales</taxon>
        <taxon>Symbiodiniaceae</taxon>
        <taxon>Symbiodinium</taxon>
    </lineage>
</organism>
<sequence>AAALDAQEHRPMGWGIREALAAQPMLLGFLRRLLAVIRPLSSNEAPSRGTS</sequence>
<reference evidence="1" key="1">
    <citation type="submission" date="2021-02" db="EMBL/GenBank/DDBJ databases">
        <authorList>
            <person name="Dougan E. K."/>
            <person name="Rhodes N."/>
            <person name="Thang M."/>
            <person name="Chan C."/>
        </authorList>
    </citation>
    <scope>NUCLEOTIDE SEQUENCE</scope>
</reference>
<protein>
    <submittedName>
        <fullName evidence="1">Uncharacterized protein</fullName>
    </submittedName>
</protein>
<dbReference type="Proteomes" id="UP000601435">
    <property type="component" value="Unassembled WGS sequence"/>
</dbReference>
<evidence type="ECO:0000313" key="2">
    <source>
        <dbReference type="Proteomes" id="UP000601435"/>
    </source>
</evidence>
<dbReference type="OrthoDB" id="448520at2759"/>
<dbReference type="EMBL" id="CAJNJA010028235">
    <property type="protein sequence ID" value="CAE7597174.1"/>
    <property type="molecule type" value="Genomic_DNA"/>
</dbReference>
<name>A0A812UUP9_9DINO</name>
<evidence type="ECO:0000313" key="1">
    <source>
        <dbReference type="EMBL" id="CAE7597174.1"/>
    </source>
</evidence>
<dbReference type="AlphaFoldDB" id="A0A812UUP9"/>
<comment type="caution">
    <text evidence="1">The sequence shown here is derived from an EMBL/GenBank/DDBJ whole genome shotgun (WGS) entry which is preliminary data.</text>
</comment>
<keyword evidence="2" id="KW-1185">Reference proteome</keyword>
<accession>A0A812UUP9</accession>
<proteinExistence type="predicted"/>
<feature type="non-terminal residue" evidence="1">
    <location>
        <position position="1"/>
    </location>
</feature>
<gene>
    <name evidence="1" type="ORF">SNEC2469_LOCUS17145</name>
</gene>